<evidence type="ECO:0000313" key="7">
    <source>
        <dbReference type="EMBL" id="MFC5889025.1"/>
    </source>
</evidence>
<dbReference type="Gene3D" id="1.10.357.10">
    <property type="entry name" value="Tetracycline Repressor, domain 2"/>
    <property type="match status" value="1"/>
</dbReference>
<dbReference type="RefSeq" id="WP_313762210.1">
    <property type="nucleotide sequence ID" value="NZ_BAAAVH010000009.1"/>
</dbReference>
<feature type="domain" description="HTH tetR-type" evidence="6">
    <location>
        <begin position="41"/>
        <end position="101"/>
    </location>
</feature>
<evidence type="ECO:0000256" key="4">
    <source>
        <dbReference type="PROSITE-ProRule" id="PRU00335"/>
    </source>
</evidence>
<dbReference type="EMBL" id="JBHSOD010000049">
    <property type="protein sequence ID" value="MFC5889025.1"/>
    <property type="molecule type" value="Genomic_DNA"/>
</dbReference>
<keyword evidence="8" id="KW-1185">Reference proteome</keyword>
<evidence type="ECO:0000313" key="8">
    <source>
        <dbReference type="Proteomes" id="UP001596067"/>
    </source>
</evidence>
<feature type="compositionally biased region" description="Low complexity" evidence="5">
    <location>
        <begin position="238"/>
        <end position="255"/>
    </location>
</feature>
<feature type="DNA-binding region" description="H-T-H motif" evidence="4">
    <location>
        <begin position="64"/>
        <end position="83"/>
    </location>
</feature>
<evidence type="ECO:0000256" key="2">
    <source>
        <dbReference type="ARBA" id="ARBA00023125"/>
    </source>
</evidence>
<protein>
    <submittedName>
        <fullName evidence="7">TetR/AcrR family transcriptional regulator</fullName>
    </submittedName>
</protein>
<evidence type="ECO:0000256" key="5">
    <source>
        <dbReference type="SAM" id="MobiDB-lite"/>
    </source>
</evidence>
<evidence type="ECO:0000256" key="3">
    <source>
        <dbReference type="ARBA" id="ARBA00023163"/>
    </source>
</evidence>
<dbReference type="InterPro" id="IPR001647">
    <property type="entry name" value="HTH_TetR"/>
</dbReference>
<organism evidence="7 8">
    <name type="scientific">Kitasatospora aburaviensis</name>
    <dbReference type="NCBI Taxonomy" id="67265"/>
    <lineage>
        <taxon>Bacteria</taxon>
        <taxon>Bacillati</taxon>
        <taxon>Actinomycetota</taxon>
        <taxon>Actinomycetes</taxon>
        <taxon>Kitasatosporales</taxon>
        <taxon>Streptomycetaceae</taxon>
        <taxon>Kitasatospora</taxon>
    </lineage>
</organism>
<feature type="region of interest" description="Disordered" evidence="5">
    <location>
        <begin position="238"/>
        <end position="275"/>
    </location>
</feature>
<comment type="caution">
    <text evidence="7">The sequence shown here is derived from an EMBL/GenBank/DDBJ whole genome shotgun (WGS) entry which is preliminary data.</text>
</comment>
<dbReference type="PANTHER" id="PTHR30055:SF234">
    <property type="entry name" value="HTH-TYPE TRANSCRIPTIONAL REGULATOR BETI"/>
    <property type="match status" value="1"/>
</dbReference>
<dbReference type="SUPFAM" id="SSF46689">
    <property type="entry name" value="Homeodomain-like"/>
    <property type="match status" value="1"/>
</dbReference>
<keyword evidence="3" id="KW-0804">Transcription</keyword>
<dbReference type="InterPro" id="IPR009057">
    <property type="entry name" value="Homeodomain-like_sf"/>
</dbReference>
<keyword evidence="2 4" id="KW-0238">DNA-binding</keyword>
<dbReference type="InterPro" id="IPR050109">
    <property type="entry name" value="HTH-type_TetR-like_transc_reg"/>
</dbReference>
<dbReference type="Pfam" id="PF00440">
    <property type="entry name" value="TetR_N"/>
    <property type="match status" value="1"/>
</dbReference>
<dbReference type="Proteomes" id="UP001596067">
    <property type="component" value="Unassembled WGS sequence"/>
</dbReference>
<sequence>MNSDAFPAAEALLLPGARTGRDPARSIKRGPSRLPPDVVAATQRERLLDGLVHTVAQQGYQHATVSDICRAAGVTRPVFYELFSGKEDAFLAAHRHGTGVVIRRMAAAFAAAPDWCTGIRESLRALLNLLAGVPAFATMAVIEIEAVGPAGRREIAQLLTRFRAFFAEVPEPPGGVGVEALVDAVVGGVYRTLHRAIDAGRTDQLPDLLPALSLFCLAPFLGPDEAHRRLVAVPTVPAAPATSASSAAPPQVTAAGPDADGDPSCTRIDPPDTGQ</sequence>
<accession>A0ABW1F535</accession>
<proteinExistence type="predicted"/>
<name>A0ABW1F535_9ACTN</name>
<dbReference type="PROSITE" id="PS50977">
    <property type="entry name" value="HTH_TETR_2"/>
    <property type="match status" value="1"/>
</dbReference>
<keyword evidence="1" id="KW-0805">Transcription regulation</keyword>
<reference evidence="8" key="1">
    <citation type="journal article" date="2019" name="Int. J. Syst. Evol. Microbiol.">
        <title>The Global Catalogue of Microorganisms (GCM) 10K type strain sequencing project: providing services to taxonomists for standard genome sequencing and annotation.</title>
        <authorList>
            <consortium name="The Broad Institute Genomics Platform"/>
            <consortium name="The Broad Institute Genome Sequencing Center for Infectious Disease"/>
            <person name="Wu L."/>
            <person name="Ma J."/>
        </authorList>
    </citation>
    <scope>NUCLEOTIDE SEQUENCE [LARGE SCALE GENOMIC DNA]</scope>
    <source>
        <strain evidence="8">CGMCC 4.1469</strain>
    </source>
</reference>
<evidence type="ECO:0000256" key="1">
    <source>
        <dbReference type="ARBA" id="ARBA00023015"/>
    </source>
</evidence>
<evidence type="ECO:0000259" key="6">
    <source>
        <dbReference type="PROSITE" id="PS50977"/>
    </source>
</evidence>
<gene>
    <name evidence="7" type="ORF">ACFP0N_29055</name>
</gene>
<dbReference type="PANTHER" id="PTHR30055">
    <property type="entry name" value="HTH-TYPE TRANSCRIPTIONAL REGULATOR RUTR"/>
    <property type="match status" value="1"/>
</dbReference>